<dbReference type="Pfam" id="PF13183">
    <property type="entry name" value="Fer4_8"/>
    <property type="match status" value="1"/>
</dbReference>
<dbReference type="Proteomes" id="UP000315471">
    <property type="component" value="Unassembled WGS sequence"/>
</dbReference>
<name>A0A5C6DUU2_9BACT</name>
<dbReference type="InterPro" id="IPR017896">
    <property type="entry name" value="4Fe4S_Fe-S-bd"/>
</dbReference>
<evidence type="ECO:0000313" key="5">
    <source>
        <dbReference type="EMBL" id="TWU40095.1"/>
    </source>
</evidence>
<evidence type="ECO:0000256" key="2">
    <source>
        <dbReference type="ARBA" id="ARBA00023004"/>
    </source>
</evidence>
<evidence type="ECO:0000313" key="6">
    <source>
        <dbReference type="Proteomes" id="UP000315471"/>
    </source>
</evidence>
<dbReference type="SUPFAM" id="SSF46548">
    <property type="entry name" value="alpha-helical ferredoxin"/>
    <property type="match status" value="1"/>
</dbReference>
<dbReference type="EMBL" id="SJPY01000005">
    <property type="protein sequence ID" value="TWU40095.1"/>
    <property type="molecule type" value="Genomic_DNA"/>
</dbReference>
<proteinExistence type="predicted"/>
<gene>
    <name evidence="5" type="primary">frdB_2</name>
    <name evidence="5" type="ORF">Q31b_34390</name>
</gene>
<feature type="domain" description="4Fe-4S ferredoxin-type" evidence="4">
    <location>
        <begin position="17"/>
        <end position="47"/>
    </location>
</feature>
<keyword evidence="1" id="KW-0479">Metal-binding</keyword>
<keyword evidence="2" id="KW-0408">Iron</keyword>
<sequence>MDTYGDLGRGPLQAPKEQQKGYPLSQCMSCGCCLEACPQYIKVTVDRSENETDEEYQTHRDNVLDRSFIGAAAMSQVVLMNSHPTGKMTEEERIEKRIAPGGIQNCGKAGNCQAVCPKEIPLMHSWGRAGRAATIHVIKKFFEGTS</sequence>
<dbReference type="AlphaFoldDB" id="A0A5C6DUU2"/>
<reference evidence="5 6" key="1">
    <citation type="submission" date="2019-02" db="EMBL/GenBank/DDBJ databases">
        <title>Deep-cultivation of Planctomycetes and their phenomic and genomic characterization uncovers novel biology.</title>
        <authorList>
            <person name="Wiegand S."/>
            <person name="Jogler M."/>
            <person name="Boedeker C."/>
            <person name="Pinto D."/>
            <person name="Vollmers J."/>
            <person name="Rivas-Marin E."/>
            <person name="Kohn T."/>
            <person name="Peeters S.H."/>
            <person name="Heuer A."/>
            <person name="Rast P."/>
            <person name="Oberbeckmann S."/>
            <person name="Bunk B."/>
            <person name="Jeske O."/>
            <person name="Meyerdierks A."/>
            <person name="Storesund J.E."/>
            <person name="Kallscheuer N."/>
            <person name="Luecker S."/>
            <person name="Lage O.M."/>
            <person name="Pohl T."/>
            <person name="Merkel B.J."/>
            <person name="Hornburger P."/>
            <person name="Mueller R.-W."/>
            <person name="Bruemmer F."/>
            <person name="Labrenz M."/>
            <person name="Spormann A.M."/>
            <person name="Op Den Camp H."/>
            <person name="Overmann J."/>
            <person name="Amann R."/>
            <person name="Jetten M.S.M."/>
            <person name="Mascher T."/>
            <person name="Medema M.H."/>
            <person name="Devos D.P."/>
            <person name="Kaster A.-K."/>
            <person name="Ovreas L."/>
            <person name="Rohde M."/>
            <person name="Galperin M.Y."/>
            <person name="Jogler C."/>
        </authorList>
    </citation>
    <scope>NUCLEOTIDE SEQUENCE [LARGE SCALE GENOMIC DNA]</scope>
    <source>
        <strain evidence="5 6">Q31b</strain>
    </source>
</reference>
<keyword evidence="3" id="KW-0411">Iron-sulfur</keyword>
<keyword evidence="6" id="KW-1185">Reference proteome</keyword>
<organism evidence="5 6">
    <name type="scientific">Novipirellula aureliae</name>
    <dbReference type="NCBI Taxonomy" id="2527966"/>
    <lineage>
        <taxon>Bacteria</taxon>
        <taxon>Pseudomonadati</taxon>
        <taxon>Planctomycetota</taxon>
        <taxon>Planctomycetia</taxon>
        <taxon>Pirellulales</taxon>
        <taxon>Pirellulaceae</taxon>
        <taxon>Novipirellula</taxon>
    </lineage>
</organism>
<accession>A0A5C6DUU2</accession>
<evidence type="ECO:0000256" key="1">
    <source>
        <dbReference type="ARBA" id="ARBA00022723"/>
    </source>
</evidence>
<dbReference type="PROSITE" id="PS51379">
    <property type="entry name" value="4FE4S_FER_2"/>
    <property type="match status" value="1"/>
</dbReference>
<dbReference type="InterPro" id="IPR017900">
    <property type="entry name" value="4Fe4S_Fe_S_CS"/>
</dbReference>
<dbReference type="GO" id="GO:0051536">
    <property type="term" value="F:iron-sulfur cluster binding"/>
    <property type="evidence" value="ECO:0007669"/>
    <property type="project" value="UniProtKB-KW"/>
</dbReference>
<evidence type="ECO:0000259" key="4">
    <source>
        <dbReference type="PROSITE" id="PS51379"/>
    </source>
</evidence>
<dbReference type="InterPro" id="IPR009051">
    <property type="entry name" value="Helical_ferredxn"/>
</dbReference>
<protein>
    <submittedName>
        <fullName evidence="5">Fumarate reductase iron-sulfur subunit</fullName>
    </submittedName>
</protein>
<dbReference type="Gene3D" id="1.10.1060.10">
    <property type="entry name" value="Alpha-helical ferredoxin"/>
    <property type="match status" value="1"/>
</dbReference>
<dbReference type="GO" id="GO:0046872">
    <property type="term" value="F:metal ion binding"/>
    <property type="evidence" value="ECO:0007669"/>
    <property type="project" value="UniProtKB-KW"/>
</dbReference>
<evidence type="ECO:0000256" key="3">
    <source>
        <dbReference type="ARBA" id="ARBA00023014"/>
    </source>
</evidence>
<comment type="caution">
    <text evidence="5">The sequence shown here is derived from an EMBL/GenBank/DDBJ whole genome shotgun (WGS) entry which is preliminary data.</text>
</comment>
<dbReference type="PROSITE" id="PS00198">
    <property type="entry name" value="4FE4S_FER_1"/>
    <property type="match status" value="1"/>
</dbReference>